<sequence>MILFETTESVIEVLWDIALAFFVVRLALLYAVLTFGSVLTVELLLHRLPPTSALSVAAPDKGRLLLPFLLLTVSTIWARFLVAHFQVPRNVPFRLAVGVTAAALGMIGESLVRLVLYEGGWWSVGEWMRVGWKVWAPMMMAFAVMPAVQMAFEKGWEAVEEEVEELRHRHAKKSIRDAV</sequence>
<dbReference type="RefSeq" id="XP_064673884.1">
    <property type="nucleotide sequence ID" value="XM_064808976.1"/>
</dbReference>
<reference evidence="2" key="2">
    <citation type="submission" date="2023-05" db="EMBL/GenBank/DDBJ databases">
        <authorList>
            <consortium name="Lawrence Berkeley National Laboratory"/>
            <person name="Steindorff A."/>
            <person name="Hensen N."/>
            <person name="Bonometti L."/>
            <person name="Westerberg I."/>
            <person name="Brannstrom I.O."/>
            <person name="Guillou S."/>
            <person name="Cros-Aarteil S."/>
            <person name="Calhoun S."/>
            <person name="Haridas S."/>
            <person name="Kuo A."/>
            <person name="Mondo S."/>
            <person name="Pangilinan J."/>
            <person name="Riley R."/>
            <person name="Labutti K."/>
            <person name="Andreopoulos B."/>
            <person name="Lipzen A."/>
            <person name="Chen C."/>
            <person name="Yanf M."/>
            <person name="Daum C."/>
            <person name="Ng V."/>
            <person name="Clum A."/>
            <person name="Ohm R."/>
            <person name="Martin F."/>
            <person name="Silar P."/>
            <person name="Natvig D."/>
            <person name="Lalanne C."/>
            <person name="Gautier V."/>
            <person name="Ament-Velasquez S.L."/>
            <person name="Kruys A."/>
            <person name="Hutchinson M.I."/>
            <person name="Powell A.J."/>
            <person name="Barry K."/>
            <person name="Miller A.N."/>
            <person name="Grigoriev I.V."/>
            <person name="Debuchy R."/>
            <person name="Gladieux P."/>
            <person name="Thoren M.H."/>
            <person name="Johannesson H."/>
        </authorList>
    </citation>
    <scope>NUCLEOTIDE SEQUENCE</scope>
    <source>
        <strain evidence="2">CBS 508.74</strain>
    </source>
</reference>
<dbReference type="Proteomes" id="UP001302812">
    <property type="component" value="Unassembled WGS sequence"/>
</dbReference>
<gene>
    <name evidence="2" type="ORF">N656DRAFT_237970</name>
</gene>
<dbReference type="EMBL" id="MU853333">
    <property type="protein sequence ID" value="KAK4116314.1"/>
    <property type="molecule type" value="Genomic_DNA"/>
</dbReference>
<evidence type="ECO:0000313" key="3">
    <source>
        <dbReference type="Proteomes" id="UP001302812"/>
    </source>
</evidence>
<comment type="caution">
    <text evidence="2">The sequence shown here is derived from an EMBL/GenBank/DDBJ whole genome shotgun (WGS) entry which is preliminary data.</text>
</comment>
<evidence type="ECO:0000256" key="1">
    <source>
        <dbReference type="SAM" id="Phobius"/>
    </source>
</evidence>
<dbReference type="GeneID" id="89933099"/>
<feature type="transmembrane region" description="Helical" evidence="1">
    <location>
        <begin position="20"/>
        <end position="45"/>
    </location>
</feature>
<protein>
    <submittedName>
        <fullName evidence="2">Uncharacterized protein</fullName>
    </submittedName>
</protein>
<dbReference type="AlphaFoldDB" id="A0AAN6TKY1"/>
<reference evidence="2" key="1">
    <citation type="journal article" date="2023" name="Mol. Phylogenet. Evol.">
        <title>Genome-scale phylogeny and comparative genomics of the fungal order Sordariales.</title>
        <authorList>
            <person name="Hensen N."/>
            <person name="Bonometti L."/>
            <person name="Westerberg I."/>
            <person name="Brannstrom I.O."/>
            <person name="Guillou S."/>
            <person name="Cros-Aarteil S."/>
            <person name="Calhoun S."/>
            <person name="Haridas S."/>
            <person name="Kuo A."/>
            <person name="Mondo S."/>
            <person name="Pangilinan J."/>
            <person name="Riley R."/>
            <person name="LaButti K."/>
            <person name="Andreopoulos B."/>
            <person name="Lipzen A."/>
            <person name="Chen C."/>
            <person name="Yan M."/>
            <person name="Daum C."/>
            <person name="Ng V."/>
            <person name="Clum A."/>
            <person name="Steindorff A."/>
            <person name="Ohm R.A."/>
            <person name="Martin F."/>
            <person name="Silar P."/>
            <person name="Natvig D.O."/>
            <person name="Lalanne C."/>
            <person name="Gautier V."/>
            <person name="Ament-Velasquez S.L."/>
            <person name="Kruys A."/>
            <person name="Hutchinson M.I."/>
            <person name="Powell A.J."/>
            <person name="Barry K."/>
            <person name="Miller A.N."/>
            <person name="Grigoriev I.V."/>
            <person name="Debuchy R."/>
            <person name="Gladieux P."/>
            <person name="Hiltunen Thoren M."/>
            <person name="Johannesson H."/>
        </authorList>
    </citation>
    <scope>NUCLEOTIDE SEQUENCE</scope>
    <source>
        <strain evidence="2">CBS 508.74</strain>
    </source>
</reference>
<feature type="transmembrane region" description="Helical" evidence="1">
    <location>
        <begin position="65"/>
        <end position="87"/>
    </location>
</feature>
<keyword evidence="1" id="KW-0812">Transmembrane</keyword>
<organism evidence="2 3">
    <name type="scientific">Canariomyces notabilis</name>
    <dbReference type="NCBI Taxonomy" id="2074819"/>
    <lineage>
        <taxon>Eukaryota</taxon>
        <taxon>Fungi</taxon>
        <taxon>Dikarya</taxon>
        <taxon>Ascomycota</taxon>
        <taxon>Pezizomycotina</taxon>
        <taxon>Sordariomycetes</taxon>
        <taxon>Sordariomycetidae</taxon>
        <taxon>Sordariales</taxon>
        <taxon>Chaetomiaceae</taxon>
        <taxon>Canariomyces</taxon>
    </lineage>
</organism>
<accession>A0AAN6TKY1</accession>
<feature type="transmembrane region" description="Helical" evidence="1">
    <location>
        <begin position="93"/>
        <end position="114"/>
    </location>
</feature>
<evidence type="ECO:0000313" key="2">
    <source>
        <dbReference type="EMBL" id="KAK4116314.1"/>
    </source>
</evidence>
<keyword evidence="3" id="KW-1185">Reference proteome</keyword>
<proteinExistence type="predicted"/>
<keyword evidence="1" id="KW-0472">Membrane</keyword>
<name>A0AAN6TKY1_9PEZI</name>
<keyword evidence="1" id="KW-1133">Transmembrane helix</keyword>